<gene>
    <name evidence="2" type="ORF">Ahy_B02g060015</name>
</gene>
<keyword evidence="3" id="KW-1185">Reference proteome</keyword>
<dbReference type="Proteomes" id="UP000289738">
    <property type="component" value="Chromosome B02"/>
</dbReference>
<dbReference type="GO" id="GO:0043565">
    <property type="term" value="F:sequence-specific DNA binding"/>
    <property type="evidence" value="ECO:0007669"/>
    <property type="project" value="InterPro"/>
</dbReference>
<dbReference type="InterPro" id="IPR004330">
    <property type="entry name" value="FAR1_DNA_bnd_dom"/>
</dbReference>
<sequence length="190" mass="21988">MASSSRSIERRINLGVRPVEDKGFVGMESDRYELHKDETEHDHLGEADGDTGDGVELENNLDAVGGMYDDLYIVDFGELLGSIDFVNLSREKVCRFNFADVDIAFDFYQELVCHREGFRSLKFYSIPNQQKRPRAETRCGCPARMQVCMDDESEYWYVTYFSDEHNHPVLDLLFSSMFPSHRRMSEADIE</sequence>
<reference evidence="2 3" key="1">
    <citation type="submission" date="2019-01" db="EMBL/GenBank/DDBJ databases">
        <title>Sequencing of cultivated peanut Arachis hypogaea provides insights into genome evolution and oil improvement.</title>
        <authorList>
            <person name="Chen X."/>
        </authorList>
    </citation>
    <scope>NUCLEOTIDE SEQUENCE [LARGE SCALE GENOMIC DNA]</scope>
    <source>
        <strain evidence="3">cv. Fuhuasheng</strain>
        <tissue evidence="2">Leaves</tissue>
    </source>
</reference>
<dbReference type="Pfam" id="PF03101">
    <property type="entry name" value="FAR1"/>
    <property type="match status" value="1"/>
</dbReference>
<feature type="domain" description="WRKY" evidence="1">
    <location>
        <begin position="115"/>
        <end position="170"/>
    </location>
</feature>
<evidence type="ECO:0000313" key="2">
    <source>
        <dbReference type="EMBL" id="RYR25957.1"/>
    </source>
</evidence>
<comment type="caution">
    <text evidence="2">The sequence shown here is derived from an EMBL/GenBank/DDBJ whole genome shotgun (WGS) entry which is preliminary data.</text>
</comment>
<accession>A0A445AHN0</accession>
<protein>
    <recommendedName>
        <fullName evidence="1">WRKY domain-containing protein</fullName>
    </recommendedName>
</protein>
<evidence type="ECO:0000259" key="1">
    <source>
        <dbReference type="PROSITE" id="PS50811"/>
    </source>
</evidence>
<proteinExistence type="predicted"/>
<dbReference type="PANTHER" id="PTHR46328">
    <property type="entry name" value="FAR-RED IMPAIRED RESPONSIVE (FAR1) FAMILY PROTEIN-RELATED"/>
    <property type="match status" value="1"/>
</dbReference>
<dbReference type="EMBL" id="SDMP01000012">
    <property type="protein sequence ID" value="RYR25957.1"/>
    <property type="molecule type" value="Genomic_DNA"/>
</dbReference>
<evidence type="ECO:0000313" key="3">
    <source>
        <dbReference type="Proteomes" id="UP000289738"/>
    </source>
</evidence>
<dbReference type="GO" id="GO:0003700">
    <property type="term" value="F:DNA-binding transcription factor activity"/>
    <property type="evidence" value="ECO:0007669"/>
    <property type="project" value="InterPro"/>
</dbReference>
<dbReference type="PROSITE" id="PS50811">
    <property type="entry name" value="WRKY"/>
    <property type="match status" value="1"/>
</dbReference>
<dbReference type="InterPro" id="IPR003657">
    <property type="entry name" value="WRKY_dom"/>
</dbReference>
<organism evidence="2 3">
    <name type="scientific">Arachis hypogaea</name>
    <name type="common">Peanut</name>
    <dbReference type="NCBI Taxonomy" id="3818"/>
    <lineage>
        <taxon>Eukaryota</taxon>
        <taxon>Viridiplantae</taxon>
        <taxon>Streptophyta</taxon>
        <taxon>Embryophyta</taxon>
        <taxon>Tracheophyta</taxon>
        <taxon>Spermatophyta</taxon>
        <taxon>Magnoliopsida</taxon>
        <taxon>eudicotyledons</taxon>
        <taxon>Gunneridae</taxon>
        <taxon>Pentapetalae</taxon>
        <taxon>rosids</taxon>
        <taxon>fabids</taxon>
        <taxon>Fabales</taxon>
        <taxon>Fabaceae</taxon>
        <taxon>Papilionoideae</taxon>
        <taxon>50 kb inversion clade</taxon>
        <taxon>dalbergioids sensu lato</taxon>
        <taxon>Dalbergieae</taxon>
        <taxon>Pterocarpus clade</taxon>
        <taxon>Arachis</taxon>
    </lineage>
</organism>
<dbReference type="PANTHER" id="PTHR46328:SF26">
    <property type="entry name" value="FAR1 DNA-BINDING DOMAIN PROTEIN"/>
    <property type="match status" value="1"/>
</dbReference>
<dbReference type="AlphaFoldDB" id="A0A445AHN0"/>
<name>A0A445AHN0_ARAHY</name>